<accession>A0A4R0ICA6</accession>
<sequence>MNYASQTGDGAPLLAESEAGCEGCKQYADIARKINAADGGLSGDYFERVTKVTGLTRGRSSNRLFGSAAVTIGSYTTKDSPTAEPVTTKPRRYTEKVALSPSNGNWVMYEIELKES</sequence>
<dbReference type="EMBL" id="SJKC01000009">
    <property type="protein sequence ID" value="TCC29544.1"/>
    <property type="molecule type" value="Genomic_DNA"/>
</dbReference>
<comment type="caution">
    <text evidence="1">The sequence shown here is derived from an EMBL/GenBank/DDBJ whole genome shotgun (WGS) entry which is preliminary data.</text>
</comment>
<reference evidence="1 2" key="1">
    <citation type="submission" date="2019-02" db="EMBL/GenBank/DDBJ databases">
        <title>Kribbella capetownensis sp. nov. and Kribbella speibonae sp. nov., isolated from soil.</title>
        <authorList>
            <person name="Curtis S.M."/>
            <person name="Norton I."/>
            <person name="Everest G.J."/>
            <person name="Meyers P.R."/>
        </authorList>
    </citation>
    <scope>NUCLEOTIDE SEQUENCE [LARGE SCALE GENOMIC DNA]</scope>
    <source>
        <strain evidence="1 2">YM55</strain>
    </source>
</reference>
<evidence type="ECO:0000313" key="1">
    <source>
        <dbReference type="EMBL" id="TCC29544.1"/>
    </source>
</evidence>
<evidence type="ECO:0000313" key="2">
    <source>
        <dbReference type="Proteomes" id="UP000294225"/>
    </source>
</evidence>
<protein>
    <submittedName>
        <fullName evidence="1">Uncharacterized protein</fullName>
    </submittedName>
</protein>
<proteinExistence type="predicted"/>
<organism evidence="1 2">
    <name type="scientific">Kribbella speibonae</name>
    <dbReference type="NCBI Taxonomy" id="1572660"/>
    <lineage>
        <taxon>Bacteria</taxon>
        <taxon>Bacillati</taxon>
        <taxon>Actinomycetota</taxon>
        <taxon>Actinomycetes</taxon>
        <taxon>Propionibacteriales</taxon>
        <taxon>Kribbellaceae</taxon>
        <taxon>Kribbella</taxon>
    </lineage>
</organism>
<name>A0A4R0ICA6_9ACTN</name>
<gene>
    <name evidence="1" type="ORF">E0H92_41715</name>
</gene>
<dbReference type="Proteomes" id="UP000294225">
    <property type="component" value="Unassembled WGS sequence"/>
</dbReference>
<dbReference type="AlphaFoldDB" id="A0A4R0ICA6"/>